<evidence type="ECO:0000256" key="1">
    <source>
        <dbReference type="SAM" id="MobiDB-lite"/>
    </source>
</evidence>
<organism evidence="2 3">
    <name type="scientific">Salix suchowensis</name>
    <dbReference type="NCBI Taxonomy" id="1278906"/>
    <lineage>
        <taxon>Eukaryota</taxon>
        <taxon>Viridiplantae</taxon>
        <taxon>Streptophyta</taxon>
        <taxon>Embryophyta</taxon>
        <taxon>Tracheophyta</taxon>
        <taxon>Spermatophyta</taxon>
        <taxon>Magnoliopsida</taxon>
        <taxon>eudicotyledons</taxon>
        <taxon>Gunneridae</taxon>
        <taxon>Pentapetalae</taxon>
        <taxon>rosids</taxon>
        <taxon>fabids</taxon>
        <taxon>Malpighiales</taxon>
        <taxon>Salicaceae</taxon>
        <taxon>Saliceae</taxon>
        <taxon>Salix</taxon>
    </lineage>
</organism>
<comment type="caution">
    <text evidence="2">The sequence shown here is derived from an EMBL/GenBank/DDBJ whole genome shotgun (WGS) entry which is preliminary data.</text>
</comment>
<evidence type="ECO:0000313" key="2">
    <source>
        <dbReference type="EMBL" id="KAJ6395014.1"/>
    </source>
</evidence>
<evidence type="ECO:0000313" key="3">
    <source>
        <dbReference type="Proteomes" id="UP001141253"/>
    </source>
</evidence>
<feature type="region of interest" description="Disordered" evidence="1">
    <location>
        <begin position="44"/>
        <end position="70"/>
    </location>
</feature>
<name>A0ABQ9C648_9ROSI</name>
<gene>
    <name evidence="2" type="ORF">OIU77_024095</name>
</gene>
<accession>A0ABQ9C648</accession>
<protein>
    <submittedName>
        <fullName evidence="2">Uncharacterized protein</fullName>
    </submittedName>
</protein>
<dbReference type="EMBL" id="JAPFFI010000005">
    <property type="protein sequence ID" value="KAJ6395014.1"/>
    <property type="molecule type" value="Genomic_DNA"/>
</dbReference>
<proteinExistence type="predicted"/>
<keyword evidence="3" id="KW-1185">Reference proteome</keyword>
<reference evidence="2" key="2">
    <citation type="journal article" date="2023" name="Int. J. Mol. Sci.">
        <title>De Novo Assembly and Annotation of 11 Diverse Shrub Willow (Salix) Genomes Reveals Novel Gene Organization in Sex-Linked Regions.</title>
        <authorList>
            <person name="Hyden B."/>
            <person name="Feng K."/>
            <person name="Yates T.B."/>
            <person name="Jawdy S."/>
            <person name="Cereghino C."/>
            <person name="Smart L.B."/>
            <person name="Muchero W."/>
        </authorList>
    </citation>
    <scope>NUCLEOTIDE SEQUENCE</scope>
    <source>
        <tissue evidence="2">Shoot tip</tissue>
    </source>
</reference>
<dbReference type="Proteomes" id="UP001141253">
    <property type="component" value="Chromosome 1"/>
</dbReference>
<reference evidence="2" key="1">
    <citation type="submission" date="2022-10" db="EMBL/GenBank/DDBJ databases">
        <authorList>
            <person name="Hyden B.L."/>
            <person name="Feng K."/>
            <person name="Yates T."/>
            <person name="Jawdy S."/>
            <person name="Smart L.B."/>
            <person name="Muchero W."/>
        </authorList>
    </citation>
    <scope>NUCLEOTIDE SEQUENCE</scope>
    <source>
        <tissue evidence="2">Shoot tip</tissue>
    </source>
</reference>
<sequence>MTSRIRARRSFVVSIQPYIRESALDRRNESKFVAPRKTAFTKLDEQCSGPPTAEEVAHHTNQSSEALSRHHSTPLFPVQGKQAGELPMNLFRHNCRGSGTSTTLLLFDNGAFLVSIYASTKQCRGPYQIRGHVLLVLSGNKAVPESDKANHQFHKSCLMAGMSKTTLLRVRIPASNFLRH</sequence>